<dbReference type="AlphaFoldDB" id="A0A1Q5UI24"/>
<feature type="compositionally biased region" description="Polar residues" evidence="1">
    <location>
        <begin position="11"/>
        <end position="28"/>
    </location>
</feature>
<name>A0A1Q5UI24_9EURO</name>
<dbReference type="EMBL" id="MNBE01000246">
    <property type="protein sequence ID" value="OKP12111.1"/>
    <property type="molecule type" value="Genomic_DNA"/>
</dbReference>
<gene>
    <name evidence="3" type="ORF">PENSUB_2352</name>
</gene>
<keyword evidence="2" id="KW-1133">Transmembrane helix</keyword>
<feature type="compositionally biased region" description="Low complexity" evidence="1">
    <location>
        <begin position="29"/>
        <end position="38"/>
    </location>
</feature>
<reference evidence="3 4" key="1">
    <citation type="submission" date="2016-10" db="EMBL/GenBank/DDBJ databases">
        <title>Genome sequence of the ascomycete fungus Penicillium subrubescens.</title>
        <authorList>
            <person name="De Vries R.P."/>
            <person name="Peng M."/>
            <person name="Dilokpimol A."/>
            <person name="Hilden K."/>
            <person name="Makela M.R."/>
            <person name="Grigoriev I."/>
            <person name="Riley R."/>
            <person name="Granchi Z."/>
        </authorList>
    </citation>
    <scope>NUCLEOTIDE SEQUENCE [LARGE SCALE GENOMIC DNA]</scope>
    <source>
        <strain evidence="3 4">CBS 132785</strain>
    </source>
</reference>
<keyword evidence="2" id="KW-0472">Membrane</keyword>
<protein>
    <submittedName>
        <fullName evidence="3">Uncharacterized protein</fullName>
    </submittedName>
</protein>
<accession>A0A1Q5UI24</accession>
<feature type="compositionally biased region" description="Polar residues" evidence="1">
    <location>
        <begin position="110"/>
        <end position="120"/>
    </location>
</feature>
<sequence>MIFGRAALFNATASRPDPSSTSASVASMTGTTNTAGGNEECHSPHSNSTAIGVGVGVPLGVLALCSLAWALTERRRSRSNQRTDTGAAQETGRVYMPPRRKCGPTELDHPTSTNSDSLVNSPVVEIMGSEARRE</sequence>
<evidence type="ECO:0000313" key="4">
    <source>
        <dbReference type="Proteomes" id="UP000186955"/>
    </source>
</evidence>
<evidence type="ECO:0000313" key="3">
    <source>
        <dbReference type="EMBL" id="OKP12111.1"/>
    </source>
</evidence>
<comment type="caution">
    <text evidence="3">The sequence shown here is derived from an EMBL/GenBank/DDBJ whole genome shotgun (WGS) entry which is preliminary data.</text>
</comment>
<dbReference type="Proteomes" id="UP000186955">
    <property type="component" value="Unassembled WGS sequence"/>
</dbReference>
<feature type="transmembrane region" description="Helical" evidence="2">
    <location>
        <begin position="50"/>
        <end position="72"/>
    </location>
</feature>
<feature type="region of interest" description="Disordered" evidence="1">
    <location>
        <begin position="73"/>
        <end position="134"/>
    </location>
</feature>
<evidence type="ECO:0000256" key="1">
    <source>
        <dbReference type="SAM" id="MobiDB-lite"/>
    </source>
</evidence>
<dbReference type="STRING" id="1316194.A0A1Q5UI24"/>
<feature type="region of interest" description="Disordered" evidence="1">
    <location>
        <begin position="10"/>
        <end position="48"/>
    </location>
</feature>
<keyword evidence="4" id="KW-1185">Reference proteome</keyword>
<evidence type="ECO:0000256" key="2">
    <source>
        <dbReference type="SAM" id="Phobius"/>
    </source>
</evidence>
<organism evidence="3 4">
    <name type="scientific">Penicillium subrubescens</name>
    <dbReference type="NCBI Taxonomy" id="1316194"/>
    <lineage>
        <taxon>Eukaryota</taxon>
        <taxon>Fungi</taxon>
        <taxon>Dikarya</taxon>
        <taxon>Ascomycota</taxon>
        <taxon>Pezizomycotina</taxon>
        <taxon>Eurotiomycetes</taxon>
        <taxon>Eurotiomycetidae</taxon>
        <taxon>Eurotiales</taxon>
        <taxon>Aspergillaceae</taxon>
        <taxon>Penicillium</taxon>
    </lineage>
</organism>
<keyword evidence="2" id="KW-0812">Transmembrane</keyword>
<proteinExistence type="predicted"/>